<reference evidence="6" key="1">
    <citation type="submission" date="2021-06" db="EMBL/GenBank/DDBJ databases">
        <title>Parelaphostrongylus tenuis whole genome reference sequence.</title>
        <authorList>
            <person name="Garwood T.J."/>
            <person name="Larsen P.A."/>
            <person name="Fountain-Jones N.M."/>
            <person name="Garbe J.R."/>
            <person name="Macchietto M.G."/>
            <person name="Kania S.A."/>
            <person name="Gerhold R.W."/>
            <person name="Richards J.E."/>
            <person name="Wolf T.M."/>
        </authorList>
    </citation>
    <scope>NUCLEOTIDE SEQUENCE</scope>
    <source>
        <strain evidence="6">MNPRO001-30</strain>
        <tissue evidence="6">Meninges</tissue>
    </source>
</reference>
<evidence type="ECO:0000256" key="3">
    <source>
        <dbReference type="ARBA" id="ARBA00022989"/>
    </source>
</evidence>
<evidence type="ECO:0000313" key="6">
    <source>
        <dbReference type="EMBL" id="KAJ1353773.1"/>
    </source>
</evidence>
<comment type="subcellular location">
    <subcellularLocation>
        <location evidence="1">Membrane</location>
        <topology evidence="1">Multi-pass membrane protein</topology>
    </subcellularLocation>
</comment>
<dbReference type="EMBL" id="JAHQIW010001836">
    <property type="protein sequence ID" value="KAJ1353773.1"/>
    <property type="molecule type" value="Genomic_DNA"/>
</dbReference>
<dbReference type="AlphaFoldDB" id="A0AAD5QIT8"/>
<dbReference type="InterPro" id="IPR010291">
    <property type="entry name" value="Ion_channel_UNC-93"/>
</dbReference>
<keyword evidence="2 5" id="KW-0812">Transmembrane</keyword>
<organism evidence="6 7">
    <name type="scientific">Parelaphostrongylus tenuis</name>
    <name type="common">Meningeal worm</name>
    <dbReference type="NCBI Taxonomy" id="148309"/>
    <lineage>
        <taxon>Eukaryota</taxon>
        <taxon>Metazoa</taxon>
        <taxon>Ecdysozoa</taxon>
        <taxon>Nematoda</taxon>
        <taxon>Chromadorea</taxon>
        <taxon>Rhabditida</taxon>
        <taxon>Rhabditina</taxon>
        <taxon>Rhabditomorpha</taxon>
        <taxon>Strongyloidea</taxon>
        <taxon>Metastrongylidae</taxon>
        <taxon>Parelaphostrongylus</taxon>
    </lineage>
</organism>
<evidence type="ECO:0000256" key="1">
    <source>
        <dbReference type="ARBA" id="ARBA00004141"/>
    </source>
</evidence>
<accession>A0AAD5QIT8</accession>
<feature type="transmembrane region" description="Helical" evidence="5">
    <location>
        <begin position="46"/>
        <end position="65"/>
    </location>
</feature>
<sequence>MIVGSGILALIFSLNKNFIKLEESLNGTEIASSHTYRHFSDSEIRMMYGAFIAITLFANITFAIIPSQEIPNCIEGRISKTEKTFHAEMV</sequence>
<keyword evidence="6" id="KW-0687">Ribonucleoprotein</keyword>
<dbReference type="Pfam" id="PF05978">
    <property type="entry name" value="UNC-93"/>
    <property type="match status" value="1"/>
</dbReference>
<protein>
    <submittedName>
        <fullName evidence="6">40S ribosomal protein S9</fullName>
    </submittedName>
</protein>
<dbReference type="GO" id="GO:0016020">
    <property type="term" value="C:membrane"/>
    <property type="evidence" value="ECO:0007669"/>
    <property type="project" value="UniProtKB-SubCell"/>
</dbReference>
<dbReference type="Proteomes" id="UP001196413">
    <property type="component" value="Unassembled WGS sequence"/>
</dbReference>
<comment type="caution">
    <text evidence="6">The sequence shown here is derived from an EMBL/GenBank/DDBJ whole genome shotgun (WGS) entry which is preliminary data.</text>
</comment>
<keyword evidence="7" id="KW-1185">Reference proteome</keyword>
<keyword evidence="4 5" id="KW-0472">Membrane</keyword>
<keyword evidence="3 5" id="KW-1133">Transmembrane helix</keyword>
<evidence type="ECO:0000256" key="2">
    <source>
        <dbReference type="ARBA" id="ARBA00022692"/>
    </source>
</evidence>
<name>A0AAD5QIT8_PARTN</name>
<gene>
    <name evidence="6" type="primary">RPS9_2</name>
    <name evidence="6" type="ORF">KIN20_010498</name>
</gene>
<evidence type="ECO:0000313" key="7">
    <source>
        <dbReference type="Proteomes" id="UP001196413"/>
    </source>
</evidence>
<evidence type="ECO:0000256" key="4">
    <source>
        <dbReference type="ARBA" id="ARBA00023136"/>
    </source>
</evidence>
<dbReference type="GO" id="GO:0005840">
    <property type="term" value="C:ribosome"/>
    <property type="evidence" value="ECO:0007669"/>
    <property type="project" value="UniProtKB-KW"/>
</dbReference>
<evidence type="ECO:0000256" key="5">
    <source>
        <dbReference type="SAM" id="Phobius"/>
    </source>
</evidence>
<proteinExistence type="predicted"/>
<keyword evidence="6" id="KW-0689">Ribosomal protein</keyword>